<comment type="similarity">
    <text evidence="2 17">Belongs to the Nudix hydrolase family.</text>
</comment>
<accession>A0A6I4TBD6</accession>
<evidence type="ECO:0000256" key="8">
    <source>
        <dbReference type="ARBA" id="ARBA00022842"/>
    </source>
</evidence>
<dbReference type="PROSITE" id="PS51462">
    <property type="entry name" value="NUDIX"/>
    <property type="match status" value="1"/>
</dbReference>
<evidence type="ECO:0000256" key="16">
    <source>
        <dbReference type="ARBA" id="ARBA00042798"/>
    </source>
</evidence>
<comment type="catalytic activity">
    <reaction evidence="11">
        <text>8-oxo-GTP + H2O = 8-oxo-GMP + diphosphate + H(+)</text>
        <dbReference type="Rhea" id="RHEA:67616"/>
        <dbReference type="ChEBI" id="CHEBI:15377"/>
        <dbReference type="ChEBI" id="CHEBI:15378"/>
        <dbReference type="ChEBI" id="CHEBI:33019"/>
        <dbReference type="ChEBI" id="CHEBI:143553"/>
        <dbReference type="ChEBI" id="CHEBI:145694"/>
    </reaction>
</comment>
<evidence type="ECO:0000256" key="7">
    <source>
        <dbReference type="ARBA" id="ARBA00022801"/>
    </source>
</evidence>
<keyword evidence="5" id="KW-0479">Metal-binding</keyword>
<evidence type="ECO:0000256" key="15">
    <source>
        <dbReference type="ARBA" id="ARBA00041979"/>
    </source>
</evidence>
<dbReference type="EC" id="3.6.1.55" evidence="12"/>
<evidence type="ECO:0000256" key="3">
    <source>
        <dbReference type="ARBA" id="ARBA00022457"/>
    </source>
</evidence>
<keyword evidence="8" id="KW-0460">Magnesium</keyword>
<keyword evidence="4" id="KW-0235">DNA replication</keyword>
<dbReference type="Pfam" id="PF00293">
    <property type="entry name" value="NUDIX"/>
    <property type="match status" value="1"/>
</dbReference>
<evidence type="ECO:0000313" key="19">
    <source>
        <dbReference type="EMBL" id="MXO73708.1"/>
    </source>
</evidence>
<evidence type="ECO:0000256" key="6">
    <source>
        <dbReference type="ARBA" id="ARBA00022763"/>
    </source>
</evidence>
<evidence type="ECO:0000256" key="1">
    <source>
        <dbReference type="ARBA" id="ARBA00001946"/>
    </source>
</evidence>
<dbReference type="GO" id="GO:0006281">
    <property type="term" value="P:DNA repair"/>
    <property type="evidence" value="ECO:0007669"/>
    <property type="project" value="UniProtKB-KW"/>
</dbReference>
<evidence type="ECO:0000259" key="18">
    <source>
        <dbReference type="PROSITE" id="PS51462"/>
    </source>
</evidence>
<evidence type="ECO:0000256" key="11">
    <source>
        <dbReference type="ARBA" id="ARBA00036904"/>
    </source>
</evidence>
<comment type="catalytic activity">
    <reaction evidence="10">
        <text>8-oxo-dGTP + H2O = 8-oxo-dGMP + diphosphate + H(+)</text>
        <dbReference type="Rhea" id="RHEA:31575"/>
        <dbReference type="ChEBI" id="CHEBI:15377"/>
        <dbReference type="ChEBI" id="CHEBI:15378"/>
        <dbReference type="ChEBI" id="CHEBI:33019"/>
        <dbReference type="ChEBI" id="CHEBI:63224"/>
        <dbReference type="ChEBI" id="CHEBI:77896"/>
        <dbReference type="EC" id="3.6.1.55"/>
    </reaction>
</comment>
<dbReference type="OrthoDB" id="9810648at2"/>
<keyword evidence="20" id="KW-1185">Reference proteome</keyword>
<dbReference type="InterPro" id="IPR015797">
    <property type="entry name" value="NUDIX_hydrolase-like_dom_sf"/>
</dbReference>
<dbReference type="InterPro" id="IPR020084">
    <property type="entry name" value="NUDIX_hydrolase_CS"/>
</dbReference>
<dbReference type="EMBL" id="WTZA01000001">
    <property type="protein sequence ID" value="MXO73708.1"/>
    <property type="molecule type" value="Genomic_DNA"/>
</dbReference>
<reference evidence="19 20" key="1">
    <citation type="submission" date="2019-12" db="EMBL/GenBank/DDBJ databases">
        <title>Genomic-based taxomic classification of the family Erythrobacteraceae.</title>
        <authorList>
            <person name="Xu L."/>
        </authorList>
    </citation>
    <scope>NUCLEOTIDE SEQUENCE [LARGE SCALE GENOMIC DNA]</scope>
    <source>
        <strain evidence="19 20">100921-2</strain>
    </source>
</reference>
<dbReference type="InterPro" id="IPR047127">
    <property type="entry name" value="MutT-like"/>
</dbReference>
<evidence type="ECO:0000256" key="14">
    <source>
        <dbReference type="ARBA" id="ARBA00041592"/>
    </source>
</evidence>
<dbReference type="GO" id="GO:0035539">
    <property type="term" value="F:8-oxo-7,8-dihydrodeoxyguanosine triphosphate pyrophosphatase activity"/>
    <property type="evidence" value="ECO:0007669"/>
    <property type="project" value="UniProtKB-EC"/>
</dbReference>
<evidence type="ECO:0000256" key="10">
    <source>
        <dbReference type="ARBA" id="ARBA00035861"/>
    </source>
</evidence>
<evidence type="ECO:0000256" key="4">
    <source>
        <dbReference type="ARBA" id="ARBA00022705"/>
    </source>
</evidence>
<keyword evidence="7 17" id="KW-0378">Hydrolase</keyword>
<evidence type="ECO:0000313" key="20">
    <source>
        <dbReference type="Proteomes" id="UP000439522"/>
    </source>
</evidence>
<organism evidence="19 20">
    <name type="scientific">Tsuneonella aeria</name>
    <dbReference type="NCBI Taxonomy" id="1837929"/>
    <lineage>
        <taxon>Bacteria</taxon>
        <taxon>Pseudomonadati</taxon>
        <taxon>Pseudomonadota</taxon>
        <taxon>Alphaproteobacteria</taxon>
        <taxon>Sphingomonadales</taxon>
        <taxon>Erythrobacteraceae</taxon>
        <taxon>Tsuneonella</taxon>
    </lineage>
</organism>
<dbReference type="CDD" id="cd03425">
    <property type="entry name" value="NUDIX_MutT_NudA_like"/>
    <property type="match status" value="1"/>
</dbReference>
<feature type="domain" description="Nudix hydrolase" evidence="18">
    <location>
        <begin position="1"/>
        <end position="127"/>
    </location>
</feature>
<dbReference type="PROSITE" id="PS00893">
    <property type="entry name" value="NUDIX_BOX"/>
    <property type="match status" value="1"/>
</dbReference>
<dbReference type="InterPro" id="IPR020476">
    <property type="entry name" value="Nudix_hydrolase"/>
</dbReference>
<dbReference type="GO" id="GO:0044716">
    <property type="term" value="F:8-oxo-GDP phosphatase activity"/>
    <property type="evidence" value="ECO:0007669"/>
    <property type="project" value="TreeGrafter"/>
</dbReference>
<dbReference type="PRINTS" id="PR00502">
    <property type="entry name" value="NUDIXFAMILY"/>
</dbReference>
<name>A0A6I4TBD6_9SPHN</name>
<keyword evidence="3" id="KW-0515">Mutator protein</keyword>
<dbReference type="PANTHER" id="PTHR47707">
    <property type="entry name" value="8-OXO-DGTP DIPHOSPHATASE"/>
    <property type="match status" value="1"/>
</dbReference>
<dbReference type="SUPFAM" id="SSF55811">
    <property type="entry name" value="Nudix"/>
    <property type="match status" value="1"/>
</dbReference>
<dbReference type="Proteomes" id="UP000439522">
    <property type="component" value="Unassembled WGS sequence"/>
</dbReference>
<dbReference type="InterPro" id="IPR000086">
    <property type="entry name" value="NUDIX_hydrolase_dom"/>
</dbReference>
<dbReference type="GO" id="GO:0046872">
    <property type="term" value="F:metal ion binding"/>
    <property type="evidence" value="ECO:0007669"/>
    <property type="project" value="UniProtKB-KW"/>
</dbReference>
<protein>
    <recommendedName>
        <fullName evidence="13">8-oxo-dGTP diphosphatase</fullName>
        <ecNumber evidence="12">3.6.1.55</ecNumber>
    </recommendedName>
    <alternativeName>
        <fullName evidence="16">7,8-dihydro-8-oxoguanine-triphosphatase</fullName>
    </alternativeName>
    <alternativeName>
        <fullName evidence="15">Mutator protein MutT</fullName>
    </alternativeName>
    <alternativeName>
        <fullName evidence="14">dGTP pyrophosphohydrolase</fullName>
    </alternativeName>
</protein>
<dbReference type="AlphaFoldDB" id="A0A6I4TBD6"/>
<evidence type="ECO:0000256" key="17">
    <source>
        <dbReference type="RuleBase" id="RU003476"/>
    </source>
</evidence>
<dbReference type="PANTHER" id="PTHR47707:SF1">
    <property type="entry name" value="NUDIX HYDROLASE FAMILY PROTEIN"/>
    <property type="match status" value="1"/>
</dbReference>
<dbReference type="Gene3D" id="3.90.79.10">
    <property type="entry name" value="Nucleoside Triphosphate Pyrophosphohydrolase"/>
    <property type="match status" value="1"/>
</dbReference>
<keyword evidence="9" id="KW-0234">DNA repair</keyword>
<dbReference type="GO" id="GO:0044715">
    <property type="term" value="F:8-oxo-dGDP phosphatase activity"/>
    <property type="evidence" value="ECO:0007669"/>
    <property type="project" value="TreeGrafter"/>
</dbReference>
<evidence type="ECO:0000256" key="12">
    <source>
        <dbReference type="ARBA" id="ARBA00038905"/>
    </source>
</evidence>
<sequence length="129" mass="13570">MAVVAGALRRPDGRWLLGKRPAGKHHAGLWEFPGGKVEAGESPEHALIRELAEELGIRVDSAAISHLAVAEAAADGDHPAVVITLYTVARWGGVPTAHDGAEIAWFGPAAMVELPMPPLDVVLRTHLPG</sequence>
<comment type="cofactor">
    <cofactor evidence="1">
        <name>Mg(2+)</name>
        <dbReference type="ChEBI" id="CHEBI:18420"/>
    </cofactor>
</comment>
<evidence type="ECO:0000256" key="9">
    <source>
        <dbReference type="ARBA" id="ARBA00023204"/>
    </source>
</evidence>
<evidence type="ECO:0000256" key="5">
    <source>
        <dbReference type="ARBA" id="ARBA00022723"/>
    </source>
</evidence>
<proteinExistence type="inferred from homology"/>
<dbReference type="GO" id="GO:0006260">
    <property type="term" value="P:DNA replication"/>
    <property type="evidence" value="ECO:0007669"/>
    <property type="project" value="UniProtKB-KW"/>
</dbReference>
<evidence type="ECO:0000256" key="2">
    <source>
        <dbReference type="ARBA" id="ARBA00005582"/>
    </source>
</evidence>
<evidence type="ECO:0000256" key="13">
    <source>
        <dbReference type="ARBA" id="ARBA00040794"/>
    </source>
</evidence>
<gene>
    <name evidence="19" type="ORF">GRI40_00525</name>
</gene>
<comment type="caution">
    <text evidence="19">The sequence shown here is derived from an EMBL/GenBank/DDBJ whole genome shotgun (WGS) entry which is preliminary data.</text>
</comment>
<keyword evidence="6" id="KW-0227">DNA damage</keyword>
<dbReference type="GO" id="GO:0008413">
    <property type="term" value="F:8-oxo-7,8-dihydroguanosine triphosphate pyrophosphatase activity"/>
    <property type="evidence" value="ECO:0007669"/>
    <property type="project" value="TreeGrafter"/>
</dbReference>